<gene>
    <name evidence="22" type="ORF">EUX98_g1440</name>
</gene>
<dbReference type="SUPFAM" id="SSF47676">
    <property type="entry name" value="Conserved domain common to transcription factors TFIIS, elongin A, CRSP70"/>
    <property type="match status" value="1"/>
</dbReference>
<evidence type="ECO:0000256" key="19">
    <source>
        <dbReference type="SAM" id="Phobius"/>
    </source>
</evidence>
<keyword evidence="3" id="KW-0645">Protease</keyword>
<feature type="transmembrane region" description="Helical" evidence="19">
    <location>
        <begin position="423"/>
        <end position="448"/>
    </location>
</feature>
<dbReference type="GO" id="GO:0071586">
    <property type="term" value="P:CAAX-box protein processing"/>
    <property type="evidence" value="ECO:0007669"/>
    <property type="project" value="InterPro"/>
</dbReference>
<evidence type="ECO:0000256" key="8">
    <source>
        <dbReference type="ARBA" id="ARBA00022833"/>
    </source>
</evidence>
<comment type="similarity">
    <text evidence="13">Belongs to the peptidase M48A family.</text>
</comment>
<comment type="cofactor">
    <cofactor evidence="16">
        <name>Zn(2+)</name>
        <dbReference type="ChEBI" id="CHEBI:29105"/>
    </cofactor>
    <text evidence="16">Binds 1 zinc ion per subunit.</text>
</comment>
<dbReference type="CDD" id="cd07343">
    <property type="entry name" value="M48A_Zmpste24p_like"/>
    <property type="match status" value="1"/>
</dbReference>
<dbReference type="FunFam" id="3.30.2010.10:FF:000002">
    <property type="entry name" value="CAAX prenyl protease"/>
    <property type="match status" value="1"/>
</dbReference>
<dbReference type="Proteomes" id="UP000308730">
    <property type="component" value="Unassembled WGS sequence"/>
</dbReference>
<evidence type="ECO:0000256" key="3">
    <source>
        <dbReference type="ARBA" id="ARBA00022670"/>
    </source>
</evidence>
<keyword evidence="8 16" id="KW-0862">Zinc</keyword>
<name>A0A4S4N1F3_9APHY</name>
<dbReference type="GO" id="GO:0004222">
    <property type="term" value="F:metalloendopeptidase activity"/>
    <property type="evidence" value="ECO:0007669"/>
    <property type="project" value="InterPro"/>
</dbReference>
<evidence type="ECO:0000256" key="4">
    <source>
        <dbReference type="ARBA" id="ARBA00022692"/>
    </source>
</evidence>
<comment type="subcellular location">
    <subcellularLocation>
        <location evidence="1">Endoplasmic reticulum membrane</location>
        <topology evidence="1">Multi-pass membrane protein</topology>
    </subcellularLocation>
    <subcellularLocation>
        <location evidence="17">Nucleus</location>
    </subcellularLocation>
</comment>
<feature type="compositionally biased region" description="Polar residues" evidence="18">
    <location>
        <begin position="111"/>
        <end position="130"/>
    </location>
</feature>
<evidence type="ECO:0000256" key="14">
    <source>
        <dbReference type="ARBA" id="ARBA00083451"/>
    </source>
</evidence>
<accession>A0A4S4N1F3</accession>
<comment type="caution">
    <text evidence="22">The sequence shown here is derived from an EMBL/GenBank/DDBJ whole genome shotgun (WGS) entry which is preliminary data.</text>
</comment>
<dbReference type="SMART" id="SM00510">
    <property type="entry name" value="TFS2M"/>
    <property type="match status" value="1"/>
</dbReference>
<dbReference type="Gene3D" id="2.20.25.10">
    <property type="match status" value="1"/>
</dbReference>
<keyword evidence="10" id="KW-0482">Metalloprotease</keyword>
<feature type="domain" description="TFIIS central" evidence="21">
    <location>
        <begin position="149"/>
        <end position="263"/>
    </location>
</feature>
<evidence type="ECO:0000256" key="13">
    <source>
        <dbReference type="ARBA" id="ARBA00060927"/>
    </source>
</evidence>
<dbReference type="Pfam" id="PF16491">
    <property type="entry name" value="Peptidase_M48_N"/>
    <property type="match status" value="1"/>
</dbReference>
<keyword evidence="11 19" id="KW-0472">Membrane</keyword>
<dbReference type="Gene3D" id="3.30.2010.10">
    <property type="entry name" value="Metalloproteases ('zincins'), catalytic domain"/>
    <property type="match status" value="1"/>
</dbReference>
<dbReference type="GO" id="GO:0046872">
    <property type="term" value="F:metal ion binding"/>
    <property type="evidence" value="ECO:0007669"/>
    <property type="project" value="UniProtKB-KW"/>
</dbReference>
<evidence type="ECO:0000256" key="17">
    <source>
        <dbReference type="PROSITE-ProRule" id="PRU00649"/>
    </source>
</evidence>
<dbReference type="PROSITE" id="PS51321">
    <property type="entry name" value="TFIIS_CENTRAL"/>
    <property type="match status" value="1"/>
</dbReference>
<dbReference type="GO" id="GO:0005789">
    <property type="term" value="C:endoplasmic reticulum membrane"/>
    <property type="evidence" value="ECO:0007669"/>
    <property type="project" value="UniProtKB-SubCell"/>
</dbReference>
<dbReference type="InterPro" id="IPR003618">
    <property type="entry name" value="TFIIS_cen_dom"/>
</dbReference>
<dbReference type="EC" id="3.4.24.84" evidence="2"/>
<evidence type="ECO:0000256" key="18">
    <source>
        <dbReference type="SAM" id="MobiDB-lite"/>
    </source>
</evidence>
<dbReference type="AlphaFoldDB" id="A0A4S4N1F3"/>
<sequence>MSAVSELKTLVKSLQRASTEEETIGILQTLKKEAKITEAVLRESKAGLAVGKLRTHASKNVADLAKEIVKMWKNEVEREKQSHGGKPAAAQSSTSATPAPPAKPPVRKLSMASTNRQSSTPQPATPTNSKADVRNAKSDGVKIGTADSTRDKCAELIYDALASDSGAPIEQILSRAKAIESTILADNVGVTSGYKAKIRSLYVNLKDKNNPSLRESIVTGDLSVAKFCKMTSQEMASEERKAGDNKIREENLFKTLGAEEVQAETDAFQCGRCKQVSVCVFQHLIVPYVTTAIIMDFLHNQLGVVQQQLSFVATEPIDWKLYVQAFSWTVCLFESYLLLRQYPLYSKTSPPHALALHFTPEVFSKSQAYGKDKAKFSLVSGLYKQTVDSLMLHYGAYPWAWDVAGKLIGQFGYSTQYEILRSIVFSCVVYFVSSIPSLPFSVYSTFVLEEKHGFNKTTPALFVTDLLKGWGIGLAIGAPFLAAFLYVFQWAGDRFVPWLMAFLISFQMIMVILYPTVIQPLFNKLSPLAEGELRSRIEALATKLKFPLKHLYEIDGSKRSSHSNAYFFGLPWSKHIVVFDTLIKQSKAEEVEAVLAHELGHWYYMHPTKMLLVSQLHIFTILGLFPAFMHAPLFLRSFGFSKAVAAKPPTILAFMLFQMILIPLEAFVGIGMNIVSRKFEYEADQFACELKDRLKVEDMSNMGERLGTALVTLHVKNLSTVWVDWMYSAYHHSHPTLTERLKALETYRHVTTKKEQ</sequence>
<keyword evidence="6" id="KW-0378">Hydrolase</keyword>
<dbReference type="Gene3D" id="1.10.472.30">
    <property type="entry name" value="Transcription elongation factor S-II, central domain"/>
    <property type="match status" value="1"/>
</dbReference>
<evidence type="ECO:0000256" key="12">
    <source>
        <dbReference type="ARBA" id="ARBA00044456"/>
    </source>
</evidence>
<evidence type="ECO:0000256" key="7">
    <source>
        <dbReference type="ARBA" id="ARBA00022824"/>
    </source>
</evidence>
<comment type="catalytic activity">
    <reaction evidence="12">
        <text>Hydrolyzes the peptide bond -P2-(S-farnesyl or geranylgeranyl)C-P1'-P2'-P3'-COOH where P1' and P2' are amino acids with aliphatic side chains and P3' is any C-terminal residue.</text>
        <dbReference type="EC" id="3.4.24.84"/>
    </reaction>
</comment>
<dbReference type="InterPro" id="IPR035441">
    <property type="entry name" value="TFIIS/LEDGF_dom_sf"/>
</dbReference>
<dbReference type="GO" id="GO:0006351">
    <property type="term" value="P:DNA-templated transcription"/>
    <property type="evidence" value="ECO:0007669"/>
    <property type="project" value="InterPro"/>
</dbReference>
<evidence type="ECO:0000256" key="15">
    <source>
        <dbReference type="PIRSR" id="PIRSR627057-1"/>
    </source>
</evidence>
<feature type="compositionally biased region" description="Basic and acidic residues" evidence="18">
    <location>
        <begin position="131"/>
        <end position="140"/>
    </location>
</feature>
<dbReference type="InterPro" id="IPR017923">
    <property type="entry name" value="TFIIS_N"/>
</dbReference>
<feature type="transmembrane region" description="Helical" evidence="19">
    <location>
        <begin position="611"/>
        <end position="631"/>
    </location>
</feature>
<reference evidence="22 23" key="1">
    <citation type="submission" date="2019-02" db="EMBL/GenBank/DDBJ databases">
        <title>Genome sequencing of the rare red list fungi Antrodiella citrinella (Flaviporus citrinellus).</title>
        <authorList>
            <person name="Buettner E."/>
            <person name="Kellner H."/>
        </authorList>
    </citation>
    <scope>NUCLEOTIDE SEQUENCE [LARGE SCALE GENOMIC DNA]</scope>
    <source>
        <strain evidence="22 23">DSM 108506</strain>
    </source>
</reference>
<evidence type="ECO:0000256" key="16">
    <source>
        <dbReference type="PIRSR" id="PIRSR627057-2"/>
    </source>
</evidence>
<feature type="active site" evidence="15">
    <location>
        <position position="598"/>
    </location>
</feature>
<evidence type="ECO:0000313" key="23">
    <source>
        <dbReference type="Proteomes" id="UP000308730"/>
    </source>
</evidence>
<evidence type="ECO:0000256" key="9">
    <source>
        <dbReference type="ARBA" id="ARBA00022989"/>
    </source>
</evidence>
<evidence type="ECO:0000259" key="20">
    <source>
        <dbReference type="PROSITE" id="PS51319"/>
    </source>
</evidence>
<feature type="binding site" evidence="16">
    <location>
        <position position="597"/>
    </location>
    <ligand>
        <name>Zn(2+)</name>
        <dbReference type="ChEBI" id="CHEBI:29105"/>
        <note>catalytic</note>
    </ligand>
</feature>
<feature type="binding site" evidence="16">
    <location>
        <position position="680"/>
    </location>
    <ligand>
        <name>Zn(2+)</name>
        <dbReference type="ChEBI" id="CHEBI:29105"/>
        <note>catalytic</note>
    </ligand>
</feature>
<keyword evidence="5 16" id="KW-0479">Metal-binding</keyword>
<dbReference type="SUPFAM" id="SSF46942">
    <property type="entry name" value="Elongation factor TFIIS domain 2"/>
    <property type="match status" value="1"/>
</dbReference>
<keyword evidence="17" id="KW-0539">Nucleus</keyword>
<dbReference type="InterPro" id="IPR027057">
    <property type="entry name" value="CAXX_Prtase_1"/>
</dbReference>
<dbReference type="Pfam" id="PF07500">
    <property type="entry name" value="TFIIS_M"/>
    <property type="match status" value="1"/>
</dbReference>
<keyword evidence="4 19" id="KW-0812">Transmembrane</keyword>
<dbReference type="OrthoDB" id="360839at2759"/>
<keyword evidence="23" id="KW-1185">Reference proteome</keyword>
<evidence type="ECO:0000259" key="21">
    <source>
        <dbReference type="PROSITE" id="PS51321"/>
    </source>
</evidence>
<feature type="domain" description="TFIIS N-terminal" evidence="20">
    <location>
        <begin position="1"/>
        <end position="79"/>
    </location>
</feature>
<feature type="transmembrane region" description="Helical" evidence="19">
    <location>
        <begin position="469"/>
        <end position="489"/>
    </location>
</feature>
<feature type="transmembrane region" description="Helical" evidence="19">
    <location>
        <begin position="495"/>
        <end position="514"/>
    </location>
</feature>
<feature type="binding site" evidence="16">
    <location>
        <position position="601"/>
    </location>
    <ligand>
        <name>Zn(2+)</name>
        <dbReference type="ChEBI" id="CHEBI:29105"/>
        <note>catalytic</note>
    </ligand>
</feature>
<feature type="compositionally biased region" description="Low complexity" evidence="18">
    <location>
        <begin position="86"/>
        <end position="97"/>
    </location>
</feature>
<dbReference type="FunFam" id="1.10.472.30:FF:000003">
    <property type="entry name" value="Transcription elongation factor S-II"/>
    <property type="match status" value="1"/>
</dbReference>
<dbReference type="Pfam" id="PF08711">
    <property type="entry name" value="Med26"/>
    <property type="match status" value="1"/>
</dbReference>
<evidence type="ECO:0000256" key="6">
    <source>
        <dbReference type="ARBA" id="ARBA00022801"/>
    </source>
</evidence>
<dbReference type="Gene3D" id="1.20.930.10">
    <property type="entry name" value="Conserved domain common to transcription factors TFIIS, elongin A, CRSP70"/>
    <property type="match status" value="1"/>
</dbReference>
<evidence type="ECO:0000256" key="2">
    <source>
        <dbReference type="ARBA" id="ARBA00012336"/>
    </source>
</evidence>
<evidence type="ECO:0000256" key="11">
    <source>
        <dbReference type="ARBA" id="ARBA00023136"/>
    </source>
</evidence>
<dbReference type="Pfam" id="PF01435">
    <property type="entry name" value="Peptidase_M48"/>
    <property type="match status" value="1"/>
</dbReference>
<dbReference type="GO" id="GO:0005634">
    <property type="term" value="C:nucleus"/>
    <property type="evidence" value="ECO:0007669"/>
    <property type="project" value="UniProtKB-SubCell"/>
</dbReference>
<keyword evidence="9 19" id="KW-1133">Transmembrane helix</keyword>
<dbReference type="PANTHER" id="PTHR10120">
    <property type="entry name" value="CAAX PRENYL PROTEASE 1"/>
    <property type="match status" value="1"/>
</dbReference>
<dbReference type="InterPro" id="IPR036575">
    <property type="entry name" value="TFIIS_cen_dom_sf"/>
</dbReference>
<evidence type="ECO:0000256" key="1">
    <source>
        <dbReference type="ARBA" id="ARBA00004477"/>
    </source>
</evidence>
<dbReference type="InterPro" id="IPR001915">
    <property type="entry name" value="Peptidase_M48"/>
</dbReference>
<evidence type="ECO:0000256" key="10">
    <source>
        <dbReference type="ARBA" id="ARBA00023049"/>
    </source>
</evidence>
<feature type="active site" description="Proton donor" evidence="15">
    <location>
        <position position="684"/>
    </location>
</feature>
<organism evidence="22 23">
    <name type="scientific">Antrodiella citrinella</name>
    <dbReference type="NCBI Taxonomy" id="2447956"/>
    <lineage>
        <taxon>Eukaryota</taxon>
        <taxon>Fungi</taxon>
        <taxon>Dikarya</taxon>
        <taxon>Basidiomycota</taxon>
        <taxon>Agaricomycotina</taxon>
        <taxon>Agaricomycetes</taxon>
        <taxon>Polyporales</taxon>
        <taxon>Steccherinaceae</taxon>
        <taxon>Antrodiella</taxon>
    </lineage>
</organism>
<evidence type="ECO:0000256" key="5">
    <source>
        <dbReference type="ARBA" id="ARBA00022723"/>
    </source>
</evidence>
<dbReference type="PROSITE" id="PS51319">
    <property type="entry name" value="TFIIS_N"/>
    <property type="match status" value="1"/>
</dbReference>
<proteinExistence type="inferred from homology"/>
<protein>
    <recommendedName>
        <fullName evidence="2">Ste24 endopeptidase</fullName>
        <ecNumber evidence="2">3.4.24.84</ecNumber>
    </recommendedName>
    <alternativeName>
        <fullName evidence="14">Prenyl protein-specific endoprotease 1</fullName>
    </alternativeName>
</protein>
<keyword evidence="7" id="KW-0256">Endoplasmic reticulum</keyword>
<dbReference type="InterPro" id="IPR032456">
    <property type="entry name" value="Peptidase_M48_N"/>
</dbReference>
<evidence type="ECO:0000313" key="22">
    <source>
        <dbReference type="EMBL" id="THH32732.1"/>
    </source>
</evidence>
<feature type="transmembrane region" description="Helical" evidence="19">
    <location>
        <begin position="651"/>
        <end position="675"/>
    </location>
</feature>
<feature type="region of interest" description="Disordered" evidence="18">
    <location>
        <begin position="76"/>
        <end position="145"/>
    </location>
</feature>
<dbReference type="EMBL" id="SGPM01000016">
    <property type="protein sequence ID" value="THH32732.1"/>
    <property type="molecule type" value="Genomic_DNA"/>
</dbReference>